<evidence type="ECO:0000256" key="7">
    <source>
        <dbReference type="ARBA" id="ARBA00022827"/>
    </source>
</evidence>
<keyword evidence="7 11" id="KW-0274">FAD</keyword>
<keyword evidence="12" id="KW-0472">Membrane</keyword>
<keyword evidence="6 11" id="KW-0479">Metal-binding</keyword>
<keyword evidence="12" id="KW-1003">Cell membrane</keyword>
<dbReference type="EMBL" id="VIRV01000015">
    <property type="protein sequence ID" value="MBY0759416.1"/>
    <property type="molecule type" value="Genomic_DNA"/>
</dbReference>
<evidence type="ECO:0000256" key="5">
    <source>
        <dbReference type="ARBA" id="ARBA00022679"/>
    </source>
</evidence>
<evidence type="ECO:0000313" key="13">
    <source>
        <dbReference type="EMBL" id="MBY0759416.1"/>
    </source>
</evidence>
<comment type="similarity">
    <text evidence="11 12">Belongs to the ApbE family.</text>
</comment>
<comment type="subcellular location">
    <subcellularLocation>
        <location evidence="12">Cell inner membrane</location>
        <topology evidence="12">Lipid-anchor</topology>
        <orientation evidence="12">Periplasmic side</orientation>
    </subcellularLocation>
</comment>
<feature type="chain" id="PRO_5044977032" description="FAD:protein FMN transferase" evidence="12">
    <location>
        <begin position="25"/>
        <end position="334"/>
    </location>
</feature>
<dbReference type="PIRSF" id="PIRSF006268">
    <property type="entry name" value="ApbE"/>
    <property type="match status" value="1"/>
</dbReference>
<evidence type="ECO:0000256" key="9">
    <source>
        <dbReference type="ARBA" id="ARBA00031306"/>
    </source>
</evidence>
<evidence type="ECO:0000256" key="8">
    <source>
        <dbReference type="ARBA" id="ARBA00022842"/>
    </source>
</evidence>
<dbReference type="Gene3D" id="3.10.520.10">
    <property type="entry name" value="ApbE-like domains"/>
    <property type="match status" value="1"/>
</dbReference>
<keyword evidence="12" id="KW-0449">Lipoprotein</keyword>
<comment type="catalytic activity">
    <reaction evidence="10 11 12">
        <text>L-threonyl-[protein] + FAD = FMN-L-threonyl-[protein] + AMP + H(+)</text>
        <dbReference type="Rhea" id="RHEA:36847"/>
        <dbReference type="Rhea" id="RHEA-COMP:11060"/>
        <dbReference type="Rhea" id="RHEA-COMP:11061"/>
        <dbReference type="ChEBI" id="CHEBI:15378"/>
        <dbReference type="ChEBI" id="CHEBI:30013"/>
        <dbReference type="ChEBI" id="CHEBI:57692"/>
        <dbReference type="ChEBI" id="CHEBI:74257"/>
        <dbReference type="ChEBI" id="CHEBI:456215"/>
        <dbReference type="EC" id="2.7.1.180"/>
    </reaction>
</comment>
<dbReference type="PANTHER" id="PTHR30040">
    <property type="entry name" value="THIAMINE BIOSYNTHESIS LIPOPROTEIN APBE"/>
    <property type="match status" value="1"/>
</dbReference>
<dbReference type="Proteomes" id="UP000779049">
    <property type="component" value="Unassembled WGS sequence"/>
</dbReference>
<organism evidence="13 14">
    <name type="scientific">Sellimonas caecigallum</name>
    <dbReference type="NCBI Taxonomy" id="2592333"/>
    <lineage>
        <taxon>Bacteria</taxon>
        <taxon>Bacillati</taxon>
        <taxon>Bacillota</taxon>
        <taxon>Clostridia</taxon>
        <taxon>Lachnospirales</taxon>
        <taxon>Lachnospiraceae</taxon>
        <taxon>Sellimonas</taxon>
    </lineage>
</organism>
<dbReference type="InterPro" id="IPR024932">
    <property type="entry name" value="ApbE"/>
</dbReference>
<dbReference type="SUPFAM" id="SSF143631">
    <property type="entry name" value="ApbE-like"/>
    <property type="match status" value="1"/>
</dbReference>
<evidence type="ECO:0000256" key="3">
    <source>
        <dbReference type="ARBA" id="ARBA00016337"/>
    </source>
</evidence>
<protein>
    <recommendedName>
        <fullName evidence="3 11">FAD:protein FMN transferase</fullName>
        <ecNumber evidence="2 11">2.7.1.180</ecNumber>
    </recommendedName>
    <alternativeName>
        <fullName evidence="9 11">Flavin transferase</fullName>
    </alternativeName>
</protein>
<keyword evidence="12" id="KW-0732">Signal</keyword>
<evidence type="ECO:0000256" key="6">
    <source>
        <dbReference type="ARBA" id="ARBA00022723"/>
    </source>
</evidence>
<proteinExistence type="inferred from homology"/>
<evidence type="ECO:0000256" key="2">
    <source>
        <dbReference type="ARBA" id="ARBA00011955"/>
    </source>
</evidence>
<evidence type="ECO:0000256" key="1">
    <source>
        <dbReference type="ARBA" id="ARBA00001946"/>
    </source>
</evidence>
<dbReference type="InterPro" id="IPR003374">
    <property type="entry name" value="ApbE-like_sf"/>
</dbReference>
<comment type="function">
    <text evidence="12">Flavin transferase that catalyzes the transfer of the FMN moiety of FAD and its covalent binding to the hydroxyl group of a threonine residue in a target flavoprotein.</text>
</comment>
<sequence length="334" mass="36160">MKRKFTFFTACCTALIFSASVLFSGCKEKTSDPIQKTGLLLDTVIGISIYDSDDESLLDKSFDLCESYEEKLSPTIPTSELYQINHSGGQPVSVSDETLELIQLGIHYGDLSDGLFDITIAPLSELWDFGNNTGNVPSAETIAEAASHVDYHFIQISGNQVWLSDPASGIDLGGIAKGYIADRIRDYLVSEGVKSAIINLGGNVLTVGGRPDGTDFNIGIRKPFADDTASITTAHVKDTSLVSSGNYQRYFEKGGKIYHHILNPDNGYPIENDLYQVTILCDSSADADAFSTICYSLGVEKGLDLINNTEGVEALFVTSDYSLHASSGWEEAVK</sequence>
<keyword evidence="4 11" id="KW-0285">Flavoprotein</keyword>
<accession>A0ABS7L8I7</accession>
<dbReference type="Pfam" id="PF02424">
    <property type="entry name" value="ApbE"/>
    <property type="match status" value="1"/>
</dbReference>
<dbReference type="PROSITE" id="PS51257">
    <property type="entry name" value="PROKAR_LIPOPROTEIN"/>
    <property type="match status" value="1"/>
</dbReference>
<evidence type="ECO:0000256" key="4">
    <source>
        <dbReference type="ARBA" id="ARBA00022630"/>
    </source>
</evidence>
<evidence type="ECO:0000256" key="10">
    <source>
        <dbReference type="ARBA" id="ARBA00048540"/>
    </source>
</evidence>
<keyword evidence="12" id="KW-0997">Cell inner membrane</keyword>
<dbReference type="EC" id="2.7.1.180" evidence="2 11"/>
<reference evidence="13 14" key="1">
    <citation type="journal article" date="2020" name="New Microbes New Infect">
        <title>Sellimonas caecigallum sp. nov., description and genome sequence of a new member of the Sellimonas genus isolated from the cecum of feral chicken.</title>
        <authorList>
            <person name="Wongkuna S."/>
            <person name="Ghimire S."/>
            <person name="Antony L."/>
            <person name="Chankhamhaengdecha S."/>
            <person name="Janvilisri T."/>
            <person name="Scaria J."/>
        </authorList>
    </citation>
    <scope>NUCLEOTIDE SEQUENCE [LARGE SCALE GENOMIC DNA]</scope>
    <source>
        <strain evidence="13 14">SW451</strain>
    </source>
</reference>
<dbReference type="PANTHER" id="PTHR30040:SF2">
    <property type="entry name" value="FAD:PROTEIN FMN TRANSFERASE"/>
    <property type="match status" value="1"/>
</dbReference>
<evidence type="ECO:0000313" key="14">
    <source>
        <dbReference type="Proteomes" id="UP000779049"/>
    </source>
</evidence>
<dbReference type="GO" id="GO:0016740">
    <property type="term" value="F:transferase activity"/>
    <property type="evidence" value="ECO:0007669"/>
    <property type="project" value="UniProtKB-KW"/>
</dbReference>
<keyword evidence="14" id="KW-1185">Reference proteome</keyword>
<gene>
    <name evidence="13" type="ORF">FLB61_10025</name>
</gene>
<evidence type="ECO:0000256" key="11">
    <source>
        <dbReference type="PIRNR" id="PIRNR006268"/>
    </source>
</evidence>
<feature type="signal peptide" evidence="12">
    <location>
        <begin position="1"/>
        <end position="24"/>
    </location>
</feature>
<keyword evidence="5 11" id="KW-0808">Transferase</keyword>
<dbReference type="RefSeq" id="WP_221920053.1">
    <property type="nucleotide sequence ID" value="NZ_CP173660.1"/>
</dbReference>
<comment type="cofactor">
    <cofactor evidence="1 12">
        <name>Mg(2+)</name>
        <dbReference type="ChEBI" id="CHEBI:18420"/>
    </cofactor>
</comment>
<name>A0ABS7L8I7_9FIRM</name>
<keyword evidence="8 11" id="KW-0460">Magnesium</keyword>
<evidence type="ECO:0000256" key="12">
    <source>
        <dbReference type="RuleBase" id="RU363002"/>
    </source>
</evidence>
<comment type="caution">
    <text evidence="13">The sequence shown here is derived from an EMBL/GenBank/DDBJ whole genome shotgun (WGS) entry which is preliminary data.</text>
</comment>